<dbReference type="WBParaSite" id="ALUE_0001332701-mRNA-1">
    <property type="protein sequence ID" value="ALUE_0001332701-mRNA-1"/>
    <property type="gene ID" value="ALUE_0001332701"/>
</dbReference>
<dbReference type="PANTHER" id="PTHR24033:SF151">
    <property type="entry name" value="NOTCH 2"/>
    <property type="match status" value="1"/>
</dbReference>
<accession>A0A9J2PTP0</accession>
<dbReference type="InterPro" id="IPR000742">
    <property type="entry name" value="EGF"/>
</dbReference>
<dbReference type="SMART" id="SM00180">
    <property type="entry name" value="EGF_Lam"/>
    <property type="match status" value="2"/>
</dbReference>
<dbReference type="SUPFAM" id="SSF57196">
    <property type="entry name" value="EGF/Laminin"/>
    <property type="match status" value="1"/>
</dbReference>
<dbReference type="PROSITE" id="PS50026">
    <property type="entry name" value="EGF_3"/>
    <property type="match status" value="1"/>
</dbReference>
<dbReference type="PROSITE" id="PS01186">
    <property type="entry name" value="EGF_2"/>
    <property type="match status" value="1"/>
</dbReference>
<comment type="caution">
    <text evidence="1">Lacks conserved residue(s) required for the propagation of feature annotation.</text>
</comment>
<evidence type="ECO:0000313" key="4">
    <source>
        <dbReference type="Proteomes" id="UP000036681"/>
    </source>
</evidence>
<evidence type="ECO:0000256" key="1">
    <source>
        <dbReference type="PROSITE-ProRule" id="PRU00076"/>
    </source>
</evidence>
<feature type="transmembrane region" description="Helical" evidence="2">
    <location>
        <begin position="408"/>
        <end position="433"/>
    </location>
</feature>
<evidence type="ECO:0000259" key="3">
    <source>
        <dbReference type="PROSITE" id="PS50026"/>
    </source>
</evidence>
<feature type="disulfide bond" evidence="1">
    <location>
        <begin position="171"/>
        <end position="180"/>
    </location>
</feature>
<dbReference type="Proteomes" id="UP000036681">
    <property type="component" value="Unplaced"/>
</dbReference>
<reference evidence="5" key="1">
    <citation type="submission" date="2023-03" db="UniProtKB">
        <authorList>
            <consortium name="WormBaseParasite"/>
        </authorList>
    </citation>
    <scope>IDENTIFICATION</scope>
</reference>
<dbReference type="AlphaFoldDB" id="A0A9J2PTP0"/>
<sequence length="455" mass="50232">KNRVLAYFRTDLGNRWSADTRNDPSLTWRTRKHLKTTRRNFTLGKEIGNALSLEGKPFDGKDVGKALSFEGISRIMHTTSRWMLFLLDIFVALFGSINATNMNIFNTTAIQSPPIYFGPDVSINITCLNGGSIIDGKCHCQQRFEGIRCEIEPCLNGGMRSSSSTNGKCHCPYGLTGKKCETVTHCVEGKGKLVDDKCKCTDRWSGLFCQLRTCYNGVSVGTGVETFCLCDIGYKGPFCDLPIICIHGAISSENICVETFCLCDIGYKGPFCDLPIICIHGAISSENICVCEPHWAGENCDRCAIGFFFDFLAFENLYLRNTTALCKISTVETFCLCDIGYKGPFCDLPIICIHGAISSENICVCEPHWAGENCDRCAIDHRLVDNECRMIINEESLISVKNEEAAELWPLLAVGCAALVLVVFVAVSSAILLKRCQSKPSRVSRTTGTHKVDIN</sequence>
<dbReference type="Gene3D" id="2.10.25.10">
    <property type="entry name" value="Laminin"/>
    <property type="match status" value="3"/>
</dbReference>
<keyword evidence="4" id="KW-1185">Reference proteome</keyword>
<dbReference type="PROSITE" id="PS00022">
    <property type="entry name" value="EGF_1"/>
    <property type="match status" value="2"/>
</dbReference>
<protein>
    <submittedName>
        <fullName evidence="5">EGF-like domain-containing protein</fullName>
    </submittedName>
</protein>
<name>A0A9J2PTP0_ASCLU</name>
<feature type="transmembrane region" description="Helical" evidence="2">
    <location>
        <begin position="82"/>
        <end position="99"/>
    </location>
</feature>
<proteinExistence type="predicted"/>
<dbReference type="InterPro" id="IPR051830">
    <property type="entry name" value="NOTCH_homolog"/>
</dbReference>
<keyword evidence="2" id="KW-0812">Transmembrane</keyword>
<evidence type="ECO:0000313" key="5">
    <source>
        <dbReference type="WBParaSite" id="ALUE_0001332701-mRNA-1"/>
    </source>
</evidence>
<evidence type="ECO:0000256" key="2">
    <source>
        <dbReference type="SAM" id="Phobius"/>
    </source>
</evidence>
<dbReference type="InterPro" id="IPR002049">
    <property type="entry name" value="LE_dom"/>
</dbReference>
<keyword evidence="1" id="KW-0245">EGF-like domain</keyword>
<keyword evidence="1" id="KW-1015">Disulfide bond</keyword>
<dbReference type="PANTHER" id="PTHR24033">
    <property type="entry name" value="EGF-LIKE DOMAIN-CONTAINING PROTEIN"/>
    <property type="match status" value="1"/>
</dbReference>
<feature type="domain" description="EGF-like" evidence="3">
    <location>
        <begin position="145"/>
        <end position="181"/>
    </location>
</feature>
<dbReference type="Pfam" id="PF00053">
    <property type="entry name" value="EGF_laminin"/>
    <property type="match status" value="1"/>
</dbReference>
<keyword evidence="2" id="KW-0472">Membrane</keyword>
<organism evidence="4 5">
    <name type="scientific">Ascaris lumbricoides</name>
    <name type="common">Giant roundworm</name>
    <dbReference type="NCBI Taxonomy" id="6252"/>
    <lineage>
        <taxon>Eukaryota</taxon>
        <taxon>Metazoa</taxon>
        <taxon>Ecdysozoa</taxon>
        <taxon>Nematoda</taxon>
        <taxon>Chromadorea</taxon>
        <taxon>Rhabditida</taxon>
        <taxon>Spirurina</taxon>
        <taxon>Ascaridomorpha</taxon>
        <taxon>Ascaridoidea</taxon>
        <taxon>Ascarididae</taxon>
        <taxon>Ascaris</taxon>
    </lineage>
</organism>
<keyword evidence="2" id="KW-1133">Transmembrane helix</keyword>
<dbReference type="SMART" id="SM00181">
    <property type="entry name" value="EGF"/>
    <property type="match status" value="4"/>
</dbReference>